<protein>
    <submittedName>
        <fullName evidence="1">Uncharacterized protein</fullName>
    </submittedName>
</protein>
<organism evidence="1 2">
    <name type="scientific">Corchorus capsularis</name>
    <name type="common">Jute</name>
    <dbReference type="NCBI Taxonomy" id="210143"/>
    <lineage>
        <taxon>Eukaryota</taxon>
        <taxon>Viridiplantae</taxon>
        <taxon>Streptophyta</taxon>
        <taxon>Embryophyta</taxon>
        <taxon>Tracheophyta</taxon>
        <taxon>Spermatophyta</taxon>
        <taxon>Magnoliopsida</taxon>
        <taxon>eudicotyledons</taxon>
        <taxon>Gunneridae</taxon>
        <taxon>Pentapetalae</taxon>
        <taxon>rosids</taxon>
        <taxon>malvids</taxon>
        <taxon>Malvales</taxon>
        <taxon>Malvaceae</taxon>
        <taxon>Grewioideae</taxon>
        <taxon>Apeibeae</taxon>
        <taxon>Corchorus</taxon>
    </lineage>
</organism>
<evidence type="ECO:0000313" key="1">
    <source>
        <dbReference type="EMBL" id="OMO81247.1"/>
    </source>
</evidence>
<comment type="caution">
    <text evidence="1">The sequence shown here is derived from an EMBL/GenBank/DDBJ whole genome shotgun (WGS) entry which is preliminary data.</text>
</comment>
<dbReference type="Proteomes" id="UP000188268">
    <property type="component" value="Unassembled WGS sequence"/>
</dbReference>
<name>A0A1R3IFA6_COCAP</name>
<proteinExistence type="predicted"/>
<dbReference type="AlphaFoldDB" id="A0A1R3IFA6"/>
<sequence length="42" mass="4344">MARKLKSSIHRETLAVTALGEYPHPILSPTSPSNIASGIAAG</sequence>
<keyword evidence="2" id="KW-1185">Reference proteome</keyword>
<accession>A0A1R3IFA6</accession>
<reference evidence="1 2" key="1">
    <citation type="submission" date="2013-09" db="EMBL/GenBank/DDBJ databases">
        <title>Corchorus capsularis genome sequencing.</title>
        <authorList>
            <person name="Alam M."/>
            <person name="Haque M.S."/>
            <person name="Islam M.S."/>
            <person name="Emdad E.M."/>
            <person name="Islam M.M."/>
            <person name="Ahmed B."/>
            <person name="Halim A."/>
            <person name="Hossen Q.M.M."/>
            <person name="Hossain M.Z."/>
            <person name="Ahmed R."/>
            <person name="Khan M.M."/>
            <person name="Islam R."/>
            <person name="Rashid M.M."/>
            <person name="Khan S.A."/>
            <person name="Rahman M.S."/>
            <person name="Alam M."/>
        </authorList>
    </citation>
    <scope>NUCLEOTIDE SEQUENCE [LARGE SCALE GENOMIC DNA]</scope>
    <source>
        <strain evidence="2">cv. CVL-1</strain>
        <tissue evidence="1">Whole seedling</tissue>
    </source>
</reference>
<gene>
    <name evidence="1" type="ORF">CCACVL1_12515</name>
</gene>
<dbReference type="Gramene" id="OMO81247">
    <property type="protein sequence ID" value="OMO81247"/>
    <property type="gene ID" value="CCACVL1_12515"/>
</dbReference>
<dbReference type="EMBL" id="AWWV01010201">
    <property type="protein sequence ID" value="OMO81247.1"/>
    <property type="molecule type" value="Genomic_DNA"/>
</dbReference>
<evidence type="ECO:0000313" key="2">
    <source>
        <dbReference type="Proteomes" id="UP000188268"/>
    </source>
</evidence>